<dbReference type="PANTHER" id="PTHR30050">
    <property type="entry name" value="CHROMOSOMAL REPLICATION INITIATOR PROTEIN DNAA"/>
    <property type="match status" value="1"/>
</dbReference>
<reference evidence="2 3" key="1">
    <citation type="submission" date="2014-07" db="EMBL/GenBank/DDBJ databases">
        <title>Draft genome sequence of Thalassospira profundimaris 35.</title>
        <authorList>
            <person name="Lai Q."/>
            <person name="Shao Z."/>
        </authorList>
    </citation>
    <scope>NUCLEOTIDE SEQUENCE [LARGE SCALE GENOMIC DNA]</scope>
    <source>
        <strain evidence="2 3">35</strain>
    </source>
</reference>
<accession>A0A367W6F6</accession>
<evidence type="ECO:0000313" key="3">
    <source>
        <dbReference type="Proteomes" id="UP000253226"/>
    </source>
</evidence>
<dbReference type="GO" id="GO:0003688">
    <property type="term" value="F:DNA replication origin binding"/>
    <property type="evidence" value="ECO:0007669"/>
    <property type="project" value="TreeGrafter"/>
</dbReference>
<dbReference type="Gene3D" id="3.40.50.300">
    <property type="entry name" value="P-loop containing nucleotide triphosphate hydrolases"/>
    <property type="match status" value="1"/>
</dbReference>
<comment type="caution">
    <text evidence="2">The sequence shown here is derived from an EMBL/GenBank/DDBJ whole genome shotgun (WGS) entry which is preliminary data.</text>
</comment>
<dbReference type="InterPro" id="IPR027417">
    <property type="entry name" value="P-loop_NTPase"/>
</dbReference>
<dbReference type="GO" id="GO:0006270">
    <property type="term" value="P:DNA replication initiation"/>
    <property type="evidence" value="ECO:0007669"/>
    <property type="project" value="TreeGrafter"/>
</dbReference>
<name>A0A367W6F6_9PROT</name>
<dbReference type="PANTHER" id="PTHR30050:SF5">
    <property type="entry name" value="DNAA REGULATORY INACTIVATOR HDA"/>
    <property type="match status" value="1"/>
</dbReference>
<dbReference type="SUPFAM" id="SSF52540">
    <property type="entry name" value="P-loop containing nucleoside triphosphate hydrolases"/>
    <property type="match status" value="1"/>
</dbReference>
<gene>
    <name evidence="2" type="ORF">TH19_10530</name>
</gene>
<evidence type="ECO:0000313" key="2">
    <source>
        <dbReference type="EMBL" id="RCK36993.1"/>
    </source>
</evidence>
<protein>
    <submittedName>
        <fullName evidence="2">DNA replication protein</fullName>
    </submittedName>
</protein>
<dbReference type="Gene3D" id="1.10.8.60">
    <property type="match status" value="1"/>
</dbReference>
<dbReference type="InterPro" id="IPR055199">
    <property type="entry name" value="Hda_lid"/>
</dbReference>
<dbReference type="AlphaFoldDB" id="A0A367W6F6"/>
<dbReference type="EMBL" id="JPWF01000006">
    <property type="protein sequence ID" value="RCK36993.1"/>
    <property type="molecule type" value="Genomic_DNA"/>
</dbReference>
<dbReference type="Proteomes" id="UP000253226">
    <property type="component" value="Unassembled WGS sequence"/>
</dbReference>
<organism evidence="2 3">
    <name type="scientific">Thalassospira profundimaris</name>
    <dbReference type="NCBI Taxonomy" id="502049"/>
    <lineage>
        <taxon>Bacteria</taxon>
        <taxon>Pseudomonadati</taxon>
        <taxon>Pseudomonadota</taxon>
        <taxon>Alphaproteobacteria</taxon>
        <taxon>Rhodospirillales</taxon>
        <taxon>Thalassospiraceae</taxon>
        <taxon>Thalassospira</taxon>
    </lineage>
</organism>
<dbReference type="Pfam" id="PF22688">
    <property type="entry name" value="Hda_lid"/>
    <property type="match status" value="1"/>
</dbReference>
<sequence length="235" mass="25558">MAEVAPQQLPLALEMRPALGRDDFMVAQCNREAVAWIDLWPNWPVPALCLYGPKGCGKSHLAEVWRARSAALSVPATDLAGCDPDALLGDAQGLVIEDADSALDETACFHLYNMLKERGGHLLMTSTLPPSRWKVALPDLKSRLGASLVCEISPPDDDLMVGLLLKLFADRQIQAGPQTISYILPRIERSFVALTDLVAAIDRRALAEKRAVTLPLVRSVMEDMQIAGKHGDPAD</sequence>
<feature type="domain" description="Hda lid" evidence="1">
    <location>
        <begin position="170"/>
        <end position="221"/>
    </location>
</feature>
<evidence type="ECO:0000259" key="1">
    <source>
        <dbReference type="Pfam" id="PF22688"/>
    </source>
</evidence>
<dbReference type="GO" id="GO:0005886">
    <property type="term" value="C:plasma membrane"/>
    <property type="evidence" value="ECO:0007669"/>
    <property type="project" value="TreeGrafter"/>
</dbReference>
<proteinExistence type="predicted"/>